<accession>A0A3P3R8S9</accession>
<keyword evidence="1" id="KW-0812">Transmembrane</keyword>
<protein>
    <submittedName>
        <fullName evidence="2">Uncharacterized protein</fullName>
    </submittedName>
</protein>
<dbReference type="Proteomes" id="UP000282322">
    <property type="component" value="Unassembled WGS sequence"/>
</dbReference>
<sequence length="81" mass="8659">MADTTDTEPSQASNAERYRSMTLPGGQGLWLSTGVGIALLLAGMFVFEGTMAGVLGLWGVSLLATSIAGYVMYRLWYQYGS</sequence>
<dbReference type="AlphaFoldDB" id="A0A3P3R8S9"/>
<comment type="caution">
    <text evidence="2">The sequence shown here is derived from an EMBL/GenBank/DDBJ whole genome shotgun (WGS) entry which is preliminary data.</text>
</comment>
<dbReference type="EMBL" id="RRCH01000028">
    <property type="protein sequence ID" value="RRJ29448.1"/>
    <property type="molecule type" value="Genomic_DNA"/>
</dbReference>
<gene>
    <name evidence="2" type="ORF">EIK79_12465</name>
</gene>
<name>A0A3P3R8S9_9EURY</name>
<keyword evidence="1" id="KW-0472">Membrane</keyword>
<proteinExistence type="predicted"/>
<organism evidence="2 3">
    <name type="scientific">Halocatena pleomorpha</name>
    <dbReference type="NCBI Taxonomy" id="1785090"/>
    <lineage>
        <taxon>Archaea</taxon>
        <taxon>Methanobacteriati</taxon>
        <taxon>Methanobacteriota</taxon>
        <taxon>Stenosarchaea group</taxon>
        <taxon>Halobacteria</taxon>
        <taxon>Halobacteriales</taxon>
        <taxon>Natronomonadaceae</taxon>
        <taxon>Halocatena</taxon>
    </lineage>
</organism>
<evidence type="ECO:0000313" key="2">
    <source>
        <dbReference type="EMBL" id="RRJ29448.1"/>
    </source>
</evidence>
<keyword evidence="3" id="KW-1185">Reference proteome</keyword>
<dbReference type="RefSeq" id="WP_124955437.1">
    <property type="nucleotide sequence ID" value="NZ_RRCH01000028.1"/>
</dbReference>
<keyword evidence="1" id="KW-1133">Transmembrane helix</keyword>
<feature type="transmembrane region" description="Helical" evidence="1">
    <location>
        <begin position="54"/>
        <end position="73"/>
    </location>
</feature>
<evidence type="ECO:0000313" key="3">
    <source>
        <dbReference type="Proteomes" id="UP000282322"/>
    </source>
</evidence>
<reference evidence="2 3" key="1">
    <citation type="submission" date="2018-11" db="EMBL/GenBank/DDBJ databases">
        <title>Taxonoimc description of Halomarina strain SPP-AMP-1.</title>
        <authorList>
            <person name="Pal Y."/>
            <person name="Srinivasana K."/>
            <person name="Verma A."/>
            <person name="Kumar P."/>
        </authorList>
    </citation>
    <scope>NUCLEOTIDE SEQUENCE [LARGE SCALE GENOMIC DNA]</scope>
    <source>
        <strain evidence="2 3">SPP-AMP-1</strain>
    </source>
</reference>
<dbReference type="OrthoDB" id="187193at2157"/>
<feature type="transmembrane region" description="Helical" evidence="1">
    <location>
        <begin position="28"/>
        <end position="47"/>
    </location>
</feature>
<evidence type="ECO:0000256" key="1">
    <source>
        <dbReference type="SAM" id="Phobius"/>
    </source>
</evidence>